<evidence type="ECO:0000313" key="2">
    <source>
        <dbReference type="Proteomes" id="UP000030700"/>
    </source>
</evidence>
<dbReference type="STRING" id="1499966.U14_01436"/>
<dbReference type="InterPro" id="IPR051082">
    <property type="entry name" value="Pentapeptide-BTB/POZ_domain"/>
</dbReference>
<keyword evidence="2" id="KW-1185">Reference proteome</keyword>
<dbReference type="PANTHER" id="PTHR14136">
    <property type="entry name" value="BTB_POZ DOMAIN-CONTAINING PROTEIN KCTD9"/>
    <property type="match status" value="1"/>
</dbReference>
<protein>
    <recommendedName>
        <fullName evidence="3">Pentapeptide repeat protein</fullName>
    </recommendedName>
</protein>
<dbReference type="Gene3D" id="2.160.20.80">
    <property type="entry name" value="E3 ubiquitin-protein ligase SopA"/>
    <property type="match status" value="2"/>
</dbReference>
<dbReference type="Pfam" id="PF00805">
    <property type="entry name" value="Pentapeptide"/>
    <property type="match status" value="1"/>
</dbReference>
<dbReference type="EMBL" id="DF820456">
    <property type="protein sequence ID" value="GAK50209.1"/>
    <property type="molecule type" value="Genomic_DNA"/>
</dbReference>
<dbReference type="SUPFAM" id="SSF141571">
    <property type="entry name" value="Pentapeptide repeat-like"/>
    <property type="match status" value="2"/>
</dbReference>
<reference evidence="1" key="1">
    <citation type="journal article" date="2015" name="PeerJ">
        <title>First genomic representation of candidate bacterial phylum KSB3 points to enhanced environmental sensing as a trigger of wastewater bulking.</title>
        <authorList>
            <person name="Sekiguchi Y."/>
            <person name="Ohashi A."/>
            <person name="Parks D.H."/>
            <person name="Yamauchi T."/>
            <person name="Tyson G.W."/>
            <person name="Hugenholtz P."/>
        </authorList>
    </citation>
    <scope>NUCLEOTIDE SEQUENCE [LARGE SCALE GENOMIC DNA]</scope>
</reference>
<dbReference type="HOGENOM" id="CLU_033401_8_0_0"/>
<dbReference type="PANTHER" id="PTHR14136:SF17">
    <property type="entry name" value="BTB_POZ DOMAIN-CONTAINING PROTEIN KCTD9"/>
    <property type="match status" value="1"/>
</dbReference>
<dbReference type="InterPro" id="IPR001646">
    <property type="entry name" value="5peptide_repeat"/>
</dbReference>
<sequence>MNNEYQVMTEEEFLSQLEDHATFSNIELRDTEIRENTSYNLVFQGCKFIRCRLNDNVWENLSASSTTFIACDFTDTNFEDAAFERCRFFDAETSQGCRFLRTRLRSAYFKSCRLSSCLFEGADMFLSTIEDSEAVGANFFKAHFGGSVKMTHNLLKYADLRGADFSKCDLSHNDFVWAVLDEVNFKKAILIGSNFSGASLRFTTFAHADLRGAVLGSLDIRVTEVEGMKIFEHQMRGLLEQCGLIIFPDNH</sequence>
<dbReference type="AlphaFoldDB" id="A0A0S6VXJ1"/>
<name>A0A0S6VXJ1_9BACT</name>
<accession>A0A0S6VXJ1</accession>
<evidence type="ECO:0000313" key="1">
    <source>
        <dbReference type="EMBL" id="GAK50209.1"/>
    </source>
</evidence>
<proteinExistence type="predicted"/>
<organism evidence="1">
    <name type="scientific">Candidatus Moduliflexus flocculans</name>
    <dbReference type="NCBI Taxonomy" id="1499966"/>
    <lineage>
        <taxon>Bacteria</taxon>
        <taxon>Candidatus Moduliflexota</taxon>
        <taxon>Candidatus Moduliflexia</taxon>
        <taxon>Candidatus Moduliflexales</taxon>
        <taxon>Candidatus Moduliflexaceae</taxon>
    </lineage>
</organism>
<gene>
    <name evidence="1" type="ORF">U14_01436</name>
</gene>
<evidence type="ECO:0008006" key="3">
    <source>
        <dbReference type="Google" id="ProtNLM"/>
    </source>
</evidence>
<dbReference type="Proteomes" id="UP000030700">
    <property type="component" value="Unassembled WGS sequence"/>
</dbReference>